<feature type="region of interest" description="Disordered" evidence="1">
    <location>
        <begin position="97"/>
        <end position="117"/>
    </location>
</feature>
<evidence type="ECO:0000256" key="1">
    <source>
        <dbReference type="SAM" id="MobiDB-lite"/>
    </source>
</evidence>
<dbReference type="EMBL" id="JADLQN010000001">
    <property type="protein sequence ID" value="MBF6355222.1"/>
    <property type="molecule type" value="Genomic_DNA"/>
</dbReference>
<evidence type="ECO:0000256" key="2">
    <source>
        <dbReference type="SAM" id="Phobius"/>
    </source>
</evidence>
<dbReference type="InterPro" id="IPR045684">
    <property type="entry name" value="DUF6191"/>
</dbReference>
<name>A0ABS0D9U2_9NOCA</name>
<gene>
    <name evidence="3" type="ORF">IU449_11830</name>
</gene>
<sequence length="117" mass="13021">MTRMGYLVFAIAVVAVSVALDQLALWAERRGWMYWRKSEGGRDAGGGVFGVMDNLFDPAKRHLLEEREHKQLMRVDINASGGALDLESRTVYLTGAPSVEHRPSAVRDAHADRDPAR</sequence>
<keyword evidence="2" id="KW-0812">Transmembrane</keyword>
<proteinExistence type="predicted"/>
<keyword evidence="4" id="KW-1185">Reference proteome</keyword>
<evidence type="ECO:0000313" key="3">
    <source>
        <dbReference type="EMBL" id="MBF6355222.1"/>
    </source>
</evidence>
<evidence type="ECO:0000313" key="4">
    <source>
        <dbReference type="Proteomes" id="UP000707731"/>
    </source>
</evidence>
<keyword evidence="2" id="KW-0472">Membrane</keyword>
<feature type="compositionally biased region" description="Basic and acidic residues" evidence="1">
    <location>
        <begin position="99"/>
        <end position="117"/>
    </location>
</feature>
<organism evidence="3 4">
    <name type="scientific">Nocardia higoensis</name>
    <dbReference type="NCBI Taxonomy" id="228599"/>
    <lineage>
        <taxon>Bacteria</taxon>
        <taxon>Bacillati</taxon>
        <taxon>Actinomycetota</taxon>
        <taxon>Actinomycetes</taxon>
        <taxon>Mycobacteriales</taxon>
        <taxon>Nocardiaceae</taxon>
        <taxon>Nocardia</taxon>
    </lineage>
</organism>
<accession>A0ABS0D9U2</accession>
<keyword evidence="2" id="KW-1133">Transmembrane helix</keyword>
<comment type="caution">
    <text evidence="3">The sequence shown here is derived from an EMBL/GenBank/DDBJ whole genome shotgun (WGS) entry which is preliminary data.</text>
</comment>
<reference evidence="3 4" key="1">
    <citation type="submission" date="2020-10" db="EMBL/GenBank/DDBJ databases">
        <title>Identification of Nocardia species via Next-generation sequencing and recognition of intraspecies genetic diversity.</title>
        <authorList>
            <person name="Li P."/>
            <person name="Li P."/>
            <person name="Lu B."/>
        </authorList>
    </citation>
    <scope>NUCLEOTIDE SEQUENCE [LARGE SCALE GENOMIC DNA]</scope>
    <source>
        <strain evidence="3 4">BJ06-0143</strain>
    </source>
</reference>
<feature type="transmembrane region" description="Helical" evidence="2">
    <location>
        <begin position="6"/>
        <end position="27"/>
    </location>
</feature>
<dbReference type="Pfam" id="PF19690">
    <property type="entry name" value="DUF6191"/>
    <property type="match status" value="1"/>
</dbReference>
<protein>
    <submittedName>
        <fullName evidence="3">Uncharacterized protein</fullName>
    </submittedName>
</protein>
<dbReference type="Proteomes" id="UP000707731">
    <property type="component" value="Unassembled WGS sequence"/>
</dbReference>
<dbReference type="RefSeq" id="WP_195001845.1">
    <property type="nucleotide sequence ID" value="NZ_JADLQN010000001.1"/>
</dbReference>